<comment type="similarity">
    <text evidence="1">Belongs to the 4-hydroxybenzoyl-CoA thioesterase family.</text>
</comment>
<protein>
    <submittedName>
        <fullName evidence="3">Acyl-CoA thioester hydrolase</fullName>
        <ecNumber evidence="3">3.1.2.-</ecNumber>
    </submittedName>
</protein>
<sequence>MTLACKAPRGVAPAGPLTDLPVLIRPEDIDHMGHVNNAVYLQWVQAAVIRHWERIADPEAVARHLWVALKHEITYRRPAFLADSVVATTGIEAAAGAKAQFRTLIRRGDDLLAEVTSLWCCLDQATHRPVRLPRATLARFVPQG</sequence>
<dbReference type="EMBL" id="JAVDRL010000003">
    <property type="protein sequence ID" value="MDR6530207.1"/>
    <property type="molecule type" value="Genomic_DNA"/>
</dbReference>
<dbReference type="GO" id="GO:0016787">
    <property type="term" value="F:hydrolase activity"/>
    <property type="evidence" value="ECO:0007669"/>
    <property type="project" value="UniProtKB-KW"/>
</dbReference>
<comment type="caution">
    <text evidence="3">The sequence shown here is derived from an EMBL/GenBank/DDBJ whole genome shotgun (WGS) entry which is preliminary data.</text>
</comment>
<dbReference type="Proteomes" id="UP001262754">
    <property type="component" value="Unassembled WGS sequence"/>
</dbReference>
<evidence type="ECO:0000256" key="2">
    <source>
        <dbReference type="ARBA" id="ARBA00022801"/>
    </source>
</evidence>
<dbReference type="PANTHER" id="PTHR31793">
    <property type="entry name" value="4-HYDROXYBENZOYL-COA THIOESTERASE FAMILY MEMBER"/>
    <property type="match status" value="1"/>
</dbReference>
<evidence type="ECO:0000313" key="4">
    <source>
        <dbReference type="Proteomes" id="UP001262754"/>
    </source>
</evidence>
<gene>
    <name evidence="3" type="ORF">J2800_000943</name>
</gene>
<evidence type="ECO:0000256" key="1">
    <source>
        <dbReference type="ARBA" id="ARBA00005953"/>
    </source>
</evidence>
<dbReference type="EC" id="3.1.2.-" evidence="3"/>
<proteinExistence type="inferred from homology"/>
<reference evidence="3 4" key="1">
    <citation type="submission" date="2023-07" db="EMBL/GenBank/DDBJ databases">
        <title>Sorghum-associated microbial communities from plants grown in Nebraska, USA.</title>
        <authorList>
            <person name="Schachtman D."/>
        </authorList>
    </citation>
    <scope>NUCLEOTIDE SEQUENCE [LARGE SCALE GENOMIC DNA]</scope>
    <source>
        <strain evidence="3 4">DS2154</strain>
    </source>
</reference>
<dbReference type="Gene3D" id="3.10.129.10">
    <property type="entry name" value="Hotdog Thioesterase"/>
    <property type="match status" value="1"/>
</dbReference>
<accession>A0ABU1MVJ7</accession>
<dbReference type="InterPro" id="IPR050563">
    <property type="entry name" value="4-hydroxybenzoyl-CoA_TE"/>
</dbReference>
<dbReference type="SUPFAM" id="SSF54637">
    <property type="entry name" value="Thioesterase/thiol ester dehydrase-isomerase"/>
    <property type="match status" value="1"/>
</dbReference>
<dbReference type="PANTHER" id="PTHR31793:SF27">
    <property type="entry name" value="NOVEL THIOESTERASE SUPERFAMILY DOMAIN AND SAPOSIN A-TYPE DOMAIN CONTAINING PROTEIN (0610012H03RIK)"/>
    <property type="match status" value="1"/>
</dbReference>
<dbReference type="RefSeq" id="WP_310029582.1">
    <property type="nucleotide sequence ID" value="NZ_JAVDRL010000003.1"/>
</dbReference>
<keyword evidence="4" id="KW-1185">Reference proteome</keyword>
<name>A0ABU1MVJ7_9CAUL</name>
<evidence type="ECO:0000313" key="3">
    <source>
        <dbReference type="EMBL" id="MDR6530207.1"/>
    </source>
</evidence>
<organism evidence="3 4">
    <name type="scientific">Caulobacter rhizosphaerae</name>
    <dbReference type="NCBI Taxonomy" id="2010972"/>
    <lineage>
        <taxon>Bacteria</taxon>
        <taxon>Pseudomonadati</taxon>
        <taxon>Pseudomonadota</taxon>
        <taxon>Alphaproteobacteria</taxon>
        <taxon>Caulobacterales</taxon>
        <taxon>Caulobacteraceae</taxon>
        <taxon>Caulobacter</taxon>
    </lineage>
</organism>
<dbReference type="InterPro" id="IPR029069">
    <property type="entry name" value="HotDog_dom_sf"/>
</dbReference>
<dbReference type="CDD" id="cd00586">
    <property type="entry name" value="4HBT"/>
    <property type="match status" value="1"/>
</dbReference>
<dbReference type="Pfam" id="PF13279">
    <property type="entry name" value="4HBT_2"/>
    <property type="match status" value="1"/>
</dbReference>
<keyword evidence="2 3" id="KW-0378">Hydrolase</keyword>